<feature type="transmembrane region" description="Helical" evidence="14">
    <location>
        <begin position="128"/>
        <end position="146"/>
    </location>
</feature>
<dbReference type="GO" id="GO:0016020">
    <property type="term" value="C:membrane"/>
    <property type="evidence" value="ECO:0007669"/>
    <property type="project" value="UniProtKB-SubCell"/>
</dbReference>
<feature type="domain" description="G-protein coupled receptors family 1 profile" evidence="15">
    <location>
        <begin position="23"/>
        <end position="284"/>
    </location>
</feature>
<evidence type="ECO:0000256" key="11">
    <source>
        <dbReference type="ARBA" id="ARBA00023224"/>
    </source>
</evidence>
<evidence type="ECO:0000256" key="3">
    <source>
        <dbReference type="ARBA" id="ARBA00022480"/>
    </source>
</evidence>
<evidence type="ECO:0000256" key="8">
    <source>
        <dbReference type="ARBA" id="ARBA00023136"/>
    </source>
</evidence>
<evidence type="ECO:0000256" key="13">
    <source>
        <dbReference type="RuleBase" id="RU004424"/>
    </source>
</evidence>
<name>A0A6P5Q009_MUSCR</name>
<gene>
    <name evidence="17" type="primary">LOC110295566</name>
</gene>
<protein>
    <recommendedName>
        <fullName evidence="13">Taste receptor type 2</fullName>
    </recommendedName>
</protein>
<dbReference type="Proteomes" id="UP000515126">
    <property type="component" value="Chromosome 6"/>
</dbReference>
<keyword evidence="8 13" id="KW-0472">Membrane</keyword>
<evidence type="ECO:0000313" key="16">
    <source>
        <dbReference type="Proteomes" id="UP000515126"/>
    </source>
</evidence>
<evidence type="ECO:0000256" key="5">
    <source>
        <dbReference type="ARBA" id="ARBA00022692"/>
    </source>
</evidence>
<dbReference type="KEGG" id="mcal:110295566"/>
<feature type="transmembrane region" description="Helical" evidence="14">
    <location>
        <begin position="260"/>
        <end position="282"/>
    </location>
</feature>
<dbReference type="GO" id="GO:0033038">
    <property type="term" value="F:bitter taste receptor activity"/>
    <property type="evidence" value="ECO:0007669"/>
    <property type="project" value="InterPro"/>
</dbReference>
<comment type="similarity">
    <text evidence="2 12">Belongs to the G-protein coupled receptor T2R family.</text>
</comment>
<keyword evidence="5 13" id="KW-0812">Transmembrane</keyword>
<evidence type="ECO:0000256" key="12">
    <source>
        <dbReference type="RuleBase" id="RU004423"/>
    </source>
</evidence>
<sequence length="310" mass="36122">MRAVLHSILTIIFTLEFFIGNLGNGFIALVQCMELRKRRKFPSADHFLTALAISRFALIWVLFLDSFVFIQSPLLMTRNTLRLIQTAWNISNHCSIWFATSLSIFYLFKIAIFSNYLFLYLKQTVKRVVLVTLLLSMLLLFLNIFLEIKHIDVWIYETKRNITNGLNSNSFSEFSRLISIPSLMFTLVPFGVSLIAFLLLIFSLTKHVRKMQYYTKGCKDVRTMAHTTALQTVVAFLLLYATFFLSLVVEVSTLEMDESLMFLFAKVTIMIFPSIHSCIFILKHNKLRQDLLSVLKWLQYWCKRVKTLDS</sequence>
<keyword evidence="6 14" id="KW-1133">Transmembrane helix</keyword>
<dbReference type="SUPFAM" id="SSF81321">
    <property type="entry name" value="Family A G protein-coupled receptor-like"/>
    <property type="match status" value="1"/>
</dbReference>
<dbReference type="PROSITE" id="PS50262">
    <property type="entry name" value="G_PROTEIN_RECEP_F1_2"/>
    <property type="match status" value="1"/>
</dbReference>
<evidence type="ECO:0000256" key="2">
    <source>
        <dbReference type="ARBA" id="ARBA00007376"/>
    </source>
</evidence>
<feature type="transmembrane region" description="Helical" evidence="14">
    <location>
        <begin position="6"/>
        <end position="30"/>
    </location>
</feature>
<keyword evidence="16" id="KW-1185">Reference proteome</keyword>
<dbReference type="InterPro" id="IPR007960">
    <property type="entry name" value="TAS2R"/>
</dbReference>
<keyword evidence="3 13" id="KW-0919">Taste</keyword>
<keyword evidence="4 13" id="KW-0716">Sensory transduction</keyword>
<dbReference type="Pfam" id="PF05296">
    <property type="entry name" value="TAS2R"/>
    <property type="match status" value="1"/>
</dbReference>
<evidence type="ECO:0000259" key="15">
    <source>
        <dbReference type="PROSITE" id="PS50262"/>
    </source>
</evidence>
<evidence type="ECO:0000256" key="7">
    <source>
        <dbReference type="ARBA" id="ARBA00023040"/>
    </source>
</evidence>
<feature type="transmembrane region" description="Helical" evidence="14">
    <location>
        <begin position="178"/>
        <end position="202"/>
    </location>
</feature>
<dbReference type="PANTHER" id="PTHR11394:SF128">
    <property type="entry name" value="TASTE RECEPTOR TYPE 2-RELATED"/>
    <property type="match status" value="1"/>
</dbReference>
<dbReference type="FunFam" id="1.20.1070.10:FF:000042">
    <property type="entry name" value="Taste receptor type 2 member 7"/>
    <property type="match status" value="1"/>
</dbReference>
<organism evidence="16 17">
    <name type="scientific">Mus caroli</name>
    <name type="common">Ryukyu mouse</name>
    <name type="synonym">Ricefield mouse</name>
    <dbReference type="NCBI Taxonomy" id="10089"/>
    <lineage>
        <taxon>Eukaryota</taxon>
        <taxon>Metazoa</taxon>
        <taxon>Chordata</taxon>
        <taxon>Craniata</taxon>
        <taxon>Vertebrata</taxon>
        <taxon>Euteleostomi</taxon>
        <taxon>Mammalia</taxon>
        <taxon>Eutheria</taxon>
        <taxon>Euarchontoglires</taxon>
        <taxon>Glires</taxon>
        <taxon>Rodentia</taxon>
        <taxon>Myomorpha</taxon>
        <taxon>Muroidea</taxon>
        <taxon>Muridae</taxon>
        <taxon>Murinae</taxon>
        <taxon>Mus</taxon>
        <taxon>Mus</taxon>
    </lineage>
</organism>
<dbReference type="RefSeq" id="XP_021019708.1">
    <property type="nucleotide sequence ID" value="XM_021164049.1"/>
</dbReference>
<dbReference type="GeneID" id="110295566"/>
<dbReference type="CDD" id="cd15019">
    <property type="entry name" value="7tm_TAS2R14-like"/>
    <property type="match status" value="1"/>
</dbReference>
<feature type="transmembrane region" description="Helical" evidence="14">
    <location>
        <begin position="223"/>
        <end position="248"/>
    </location>
</feature>
<evidence type="ECO:0000256" key="4">
    <source>
        <dbReference type="ARBA" id="ARBA00022606"/>
    </source>
</evidence>
<keyword evidence="9 13" id="KW-0675">Receptor</keyword>
<keyword evidence="10" id="KW-0325">Glycoprotein</keyword>
<evidence type="ECO:0000256" key="10">
    <source>
        <dbReference type="ARBA" id="ARBA00023180"/>
    </source>
</evidence>
<evidence type="ECO:0000256" key="6">
    <source>
        <dbReference type="ARBA" id="ARBA00022989"/>
    </source>
</evidence>
<dbReference type="InterPro" id="IPR017452">
    <property type="entry name" value="GPCR_Rhodpsn_7TM"/>
</dbReference>
<feature type="transmembrane region" description="Helical" evidence="14">
    <location>
        <begin position="96"/>
        <end position="121"/>
    </location>
</feature>
<evidence type="ECO:0000313" key="17">
    <source>
        <dbReference type="RefSeq" id="XP_021019708.1"/>
    </source>
</evidence>
<keyword evidence="7 13" id="KW-0297">G-protein coupled receptor</keyword>
<proteinExistence type="inferred from homology"/>
<keyword evidence="11 13" id="KW-0807">Transducer</keyword>
<accession>A0A6P5Q009</accession>
<dbReference type="AlphaFoldDB" id="A0A6P5Q009"/>
<feature type="transmembrane region" description="Helical" evidence="14">
    <location>
        <begin position="51"/>
        <end position="76"/>
    </location>
</feature>
<evidence type="ECO:0000256" key="9">
    <source>
        <dbReference type="ARBA" id="ARBA00023170"/>
    </source>
</evidence>
<evidence type="ECO:0000256" key="14">
    <source>
        <dbReference type="SAM" id="Phobius"/>
    </source>
</evidence>
<reference evidence="17" key="1">
    <citation type="submission" date="2025-08" db="UniProtKB">
        <authorList>
            <consortium name="RefSeq"/>
        </authorList>
    </citation>
    <scope>IDENTIFICATION</scope>
</reference>
<dbReference type="PANTHER" id="PTHR11394">
    <property type="entry name" value="TASTE RECEPTOR TYPE 2"/>
    <property type="match status" value="1"/>
</dbReference>
<comment type="subcellular location">
    <subcellularLocation>
        <location evidence="1 13">Membrane</location>
        <topology evidence="1 13">Multi-pass membrane protein</topology>
    </subcellularLocation>
</comment>
<evidence type="ECO:0000256" key="1">
    <source>
        <dbReference type="ARBA" id="ARBA00004141"/>
    </source>
</evidence>
<dbReference type="GO" id="GO:0004930">
    <property type="term" value="F:G protein-coupled receptor activity"/>
    <property type="evidence" value="ECO:0007669"/>
    <property type="project" value="UniProtKB-KW"/>
</dbReference>
<dbReference type="Gene3D" id="1.20.1070.10">
    <property type="entry name" value="Rhodopsin 7-helix transmembrane proteins"/>
    <property type="match status" value="1"/>
</dbReference>